<evidence type="ECO:0000256" key="1">
    <source>
        <dbReference type="ARBA" id="ARBA00004651"/>
    </source>
</evidence>
<feature type="domain" description="Methanolan biosynthesis EpsI" evidence="10">
    <location>
        <begin position="318"/>
        <end position="508"/>
    </location>
</feature>
<dbReference type="InterPro" id="IPR013426">
    <property type="entry name" value="EpsH-like"/>
</dbReference>
<dbReference type="InterPro" id="IPR017540">
    <property type="entry name" value="Exosortase-1"/>
</dbReference>
<dbReference type="Pfam" id="PF11984">
    <property type="entry name" value="DUF3485"/>
    <property type="match status" value="1"/>
</dbReference>
<evidence type="ECO:0000256" key="2">
    <source>
        <dbReference type="ARBA" id="ARBA00022475"/>
    </source>
</evidence>
<feature type="transmembrane region" description="Helical" evidence="9">
    <location>
        <begin position="54"/>
        <end position="72"/>
    </location>
</feature>
<feature type="transmembrane region" description="Helical" evidence="9">
    <location>
        <begin position="166"/>
        <end position="185"/>
    </location>
</feature>
<dbReference type="EMBL" id="JACHKA010000001">
    <property type="protein sequence ID" value="MBB5986454.1"/>
    <property type="molecule type" value="Genomic_DNA"/>
</dbReference>
<dbReference type="InterPro" id="IPR026392">
    <property type="entry name" value="Exo/Archaeosortase_dom"/>
</dbReference>
<dbReference type="InterPro" id="IPR014263">
    <property type="entry name" value="Methanolan_biosynth_EpsI"/>
</dbReference>
<dbReference type="NCBIfam" id="TIGR03109">
    <property type="entry name" value="exosort_XrtA"/>
    <property type="match status" value="1"/>
</dbReference>
<comment type="caution">
    <text evidence="11">The sequence shown here is derived from an EMBL/GenBank/DDBJ whole genome shotgun (WGS) entry which is preliminary data.</text>
</comment>
<feature type="region of interest" description="Disordered" evidence="8">
    <location>
        <begin position="411"/>
        <end position="435"/>
    </location>
</feature>
<evidence type="ECO:0000313" key="11">
    <source>
        <dbReference type="EMBL" id="MBB5986454.1"/>
    </source>
</evidence>
<accession>A0ABR6NJT6</accession>
<evidence type="ECO:0000256" key="8">
    <source>
        <dbReference type="SAM" id="MobiDB-lite"/>
    </source>
</evidence>
<proteinExistence type="predicted"/>
<organism evidence="11 12">
    <name type="scientific">Sphingobium lignivorans</name>
    <dbReference type="NCBI Taxonomy" id="2735886"/>
    <lineage>
        <taxon>Bacteria</taxon>
        <taxon>Pseudomonadati</taxon>
        <taxon>Pseudomonadota</taxon>
        <taxon>Alphaproteobacteria</taxon>
        <taxon>Sphingomonadales</taxon>
        <taxon>Sphingomonadaceae</taxon>
        <taxon>Sphingobium</taxon>
    </lineage>
</organism>
<keyword evidence="6 9" id="KW-1133">Transmembrane helix</keyword>
<evidence type="ECO:0000256" key="7">
    <source>
        <dbReference type="ARBA" id="ARBA00023136"/>
    </source>
</evidence>
<dbReference type="RefSeq" id="WP_184154003.1">
    <property type="nucleotide sequence ID" value="NZ_JACHKA010000001.1"/>
</dbReference>
<dbReference type="InterPro" id="IPR019127">
    <property type="entry name" value="Exosortase"/>
</dbReference>
<feature type="transmembrane region" description="Helical" evidence="9">
    <location>
        <begin position="262"/>
        <end position="280"/>
    </location>
</feature>
<evidence type="ECO:0000256" key="4">
    <source>
        <dbReference type="ARBA" id="ARBA00022692"/>
    </source>
</evidence>
<evidence type="ECO:0000256" key="6">
    <source>
        <dbReference type="ARBA" id="ARBA00022989"/>
    </source>
</evidence>
<dbReference type="Pfam" id="PF09721">
    <property type="entry name" value="Exosortase_EpsH"/>
    <property type="match status" value="1"/>
</dbReference>
<reference evidence="11 12" key="1">
    <citation type="submission" date="2020-08" db="EMBL/GenBank/DDBJ databases">
        <title>Exploring microbial biodiversity for novel pathways involved in the catabolism of aromatic compounds derived from lignin.</title>
        <authorList>
            <person name="Elkins J."/>
        </authorList>
    </citation>
    <scope>NUCLEOTIDE SEQUENCE [LARGE SCALE GENOMIC DNA]</scope>
    <source>
        <strain evidence="11 12">B1D3A</strain>
    </source>
</reference>
<sequence>MNMRPAFQHMRAPQVIRQSGEWRAALVRLAVLGALFALLFHADLIDMVQVWLRSSSYGHCVFLPFIIGWLVRQRVPALRQLEPVGWWPALAWLGLGALAWLLGWAGGVALFRHAALVVMAQGIVLMVLGPAVGRALAFPLFYALFMIPFGTEAEPVLQILTARMAIGLLWLAGVPAEISGIFITTPNAYFRVAEACSGTGFLIAMAAFSTLVAHLCFRSTVRRLIIVAGALTICLLANGVRAFGIMLVAYHSSVDAAVVVDHVFYGWLFFALVLVLVLVAGRPFFDRAPSDPWFDPARLQGAAGAPRASAAILPAAALAMLAPVGWANASSALSTALPPMTTPPQVAGWTQERLPLLPRWDPHYRGADRIVMTHYRDGADRVVDLALVFFAWQEDGKELVGFGQGAVAPEDEGGDWAWSSPARAPDRARGDMLAGPKPQRRLVHTYYRVGGHLTGQAGRVKLETLKARLLGRDQRAMAILLSTPVPPGPQGEAQAQRTLVDFTKALGPIEDLADRSLAIR</sequence>
<feature type="transmembrane region" description="Helical" evidence="9">
    <location>
        <begin position="197"/>
        <end position="217"/>
    </location>
</feature>
<evidence type="ECO:0000256" key="3">
    <source>
        <dbReference type="ARBA" id="ARBA00022670"/>
    </source>
</evidence>
<evidence type="ECO:0000256" key="9">
    <source>
        <dbReference type="SAM" id="Phobius"/>
    </source>
</evidence>
<protein>
    <submittedName>
        <fullName evidence="11">Exosortase A</fullName>
    </submittedName>
</protein>
<evidence type="ECO:0000313" key="12">
    <source>
        <dbReference type="Proteomes" id="UP001138540"/>
    </source>
</evidence>
<feature type="transmembrane region" description="Helical" evidence="9">
    <location>
        <begin position="21"/>
        <end position="42"/>
    </location>
</feature>
<keyword evidence="5" id="KW-0378">Hydrolase</keyword>
<keyword evidence="2" id="KW-1003">Cell membrane</keyword>
<keyword evidence="7 9" id="KW-0472">Membrane</keyword>
<evidence type="ECO:0000259" key="10">
    <source>
        <dbReference type="Pfam" id="PF11984"/>
    </source>
</evidence>
<comment type="subcellular location">
    <subcellularLocation>
        <location evidence="1">Cell membrane</location>
        <topology evidence="1">Multi-pass membrane protein</topology>
    </subcellularLocation>
</comment>
<keyword evidence="12" id="KW-1185">Reference proteome</keyword>
<dbReference type="NCBIfam" id="TIGR02602">
    <property type="entry name" value="8TM_EpsH"/>
    <property type="match status" value="1"/>
</dbReference>
<name>A0ABR6NJT6_9SPHN</name>
<feature type="transmembrane region" description="Helical" evidence="9">
    <location>
        <begin position="84"/>
        <end position="111"/>
    </location>
</feature>
<dbReference type="Proteomes" id="UP001138540">
    <property type="component" value="Unassembled WGS sequence"/>
</dbReference>
<feature type="transmembrane region" description="Helical" evidence="9">
    <location>
        <begin position="224"/>
        <end position="250"/>
    </location>
</feature>
<gene>
    <name evidence="11" type="ORF">HNP60_002428</name>
</gene>
<dbReference type="NCBIfam" id="TIGR04178">
    <property type="entry name" value="exo_archaeo"/>
    <property type="match status" value="1"/>
</dbReference>
<keyword evidence="4 9" id="KW-0812">Transmembrane</keyword>
<dbReference type="NCBIfam" id="TIGR02914">
    <property type="entry name" value="EpsI_fam"/>
    <property type="match status" value="1"/>
</dbReference>
<keyword evidence="3" id="KW-0645">Protease</keyword>
<evidence type="ECO:0000256" key="5">
    <source>
        <dbReference type="ARBA" id="ARBA00022801"/>
    </source>
</evidence>
<feature type="transmembrane region" description="Helical" evidence="9">
    <location>
        <begin position="123"/>
        <end position="145"/>
    </location>
</feature>